<accession>A0AAN8LAH3</accession>
<name>A0AAN8LAH3_9TELE</name>
<feature type="region of interest" description="Disordered" evidence="1">
    <location>
        <begin position="1"/>
        <end position="34"/>
    </location>
</feature>
<dbReference type="Proteomes" id="UP001356427">
    <property type="component" value="Unassembled WGS sequence"/>
</dbReference>
<evidence type="ECO:0000313" key="2">
    <source>
        <dbReference type="EMBL" id="KAK6302140.1"/>
    </source>
</evidence>
<organism evidence="2 3">
    <name type="scientific">Coregonus suidteri</name>
    <dbReference type="NCBI Taxonomy" id="861788"/>
    <lineage>
        <taxon>Eukaryota</taxon>
        <taxon>Metazoa</taxon>
        <taxon>Chordata</taxon>
        <taxon>Craniata</taxon>
        <taxon>Vertebrata</taxon>
        <taxon>Euteleostomi</taxon>
        <taxon>Actinopterygii</taxon>
        <taxon>Neopterygii</taxon>
        <taxon>Teleostei</taxon>
        <taxon>Protacanthopterygii</taxon>
        <taxon>Salmoniformes</taxon>
        <taxon>Salmonidae</taxon>
        <taxon>Coregoninae</taxon>
        <taxon>Coregonus</taxon>
    </lineage>
</organism>
<comment type="caution">
    <text evidence="2">The sequence shown here is derived from an EMBL/GenBank/DDBJ whole genome shotgun (WGS) entry which is preliminary data.</text>
</comment>
<evidence type="ECO:0000256" key="1">
    <source>
        <dbReference type="SAM" id="MobiDB-lite"/>
    </source>
</evidence>
<reference evidence="2 3" key="1">
    <citation type="submission" date="2021-04" db="EMBL/GenBank/DDBJ databases">
        <authorList>
            <person name="De Guttry C."/>
            <person name="Zahm M."/>
            <person name="Klopp C."/>
            <person name="Cabau C."/>
            <person name="Louis A."/>
            <person name="Berthelot C."/>
            <person name="Parey E."/>
            <person name="Roest Crollius H."/>
            <person name="Montfort J."/>
            <person name="Robinson-Rechavi M."/>
            <person name="Bucao C."/>
            <person name="Bouchez O."/>
            <person name="Gislard M."/>
            <person name="Lluch J."/>
            <person name="Milhes M."/>
            <person name="Lampietro C."/>
            <person name="Lopez Roques C."/>
            <person name="Donnadieu C."/>
            <person name="Braasch I."/>
            <person name="Desvignes T."/>
            <person name="Postlethwait J."/>
            <person name="Bobe J."/>
            <person name="Wedekind C."/>
            <person name="Guiguen Y."/>
        </authorList>
    </citation>
    <scope>NUCLEOTIDE SEQUENCE [LARGE SCALE GENOMIC DNA]</scope>
    <source>
        <strain evidence="2">Cs_M1</strain>
        <tissue evidence="2">Blood</tissue>
    </source>
</reference>
<gene>
    <name evidence="2" type="ORF">J4Q44_G00281930</name>
</gene>
<keyword evidence="3" id="KW-1185">Reference proteome</keyword>
<protein>
    <submittedName>
        <fullName evidence="2">Uncharacterized protein</fullName>
    </submittedName>
</protein>
<evidence type="ECO:0000313" key="3">
    <source>
        <dbReference type="Proteomes" id="UP001356427"/>
    </source>
</evidence>
<dbReference type="EMBL" id="JAGTTL010000026">
    <property type="protein sequence ID" value="KAK6302140.1"/>
    <property type="molecule type" value="Genomic_DNA"/>
</dbReference>
<proteinExistence type="predicted"/>
<dbReference type="AlphaFoldDB" id="A0AAN8LAH3"/>
<sequence length="87" mass="9801">MVHMAGRTYSNTERCESLSADEEVPMQSSGPQSWSWGLKGIPCNWSSFKTIAYSYRVGHFKVGKQAQVYNCGSFHLQRIGKRTSHGE</sequence>